<dbReference type="Pfam" id="PF00364">
    <property type="entry name" value="Biotin_lipoyl"/>
    <property type="match status" value="1"/>
</dbReference>
<dbReference type="AlphaFoldDB" id="A0A3D5Q990"/>
<dbReference type="RefSeq" id="WP_013886927.1">
    <property type="nucleotide sequence ID" value="NZ_JAAZVV010000069.1"/>
</dbReference>
<keyword evidence="4" id="KW-0275">Fatty acid biosynthesis</keyword>
<name>A0A3D5Q990_FLESI</name>
<evidence type="ECO:0000256" key="3">
    <source>
        <dbReference type="ARBA" id="ARBA00023267"/>
    </source>
</evidence>
<organism evidence="7 8">
    <name type="scientific">Flexistipes sinusarabici</name>
    <dbReference type="NCBI Taxonomy" id="2352"/>
    <lineage>
        <taxon>Bacteria</taxon>
        <taxon>Pseudomonadati</taxon>
        <taxon>Deferribacterota</taxon>
        <taxon>Deferribacteres</taxon>
        <taxon>Deferribacterales</taxon>
        <taxon>Flexistipitaceae</taxon>
        <taxon>Flexistipes</taxon>
    </lineage>
</organism>
<dbReference type="NCBIfam" id="TIGR00531">
    <property type="entry name" value="BCCP"/>
    <property type="match status" value="1"/>
</dbReference>
<accession>A0A3D5Q990</accession>
<keyword evidence="4" id="KW-0444">Lipid biosynthesis</keyword>
<dbReference type="PRINTS" id="PR01071">
    <property type="entry name" value="ACOABIOTINCC"/>
</dbReference>
<dbReference type="EMBL" id="DPPF01000039">
    <property type="protein sequence ID" value="HCW92397.1"/>
    <property type="molecule type" value="Genomic_DNA"/>
</dbReference>
<dbReference type="GO" id="GO:0009317">
    <property type="term" value="C:acetyl-CoA carboxylase complex"/>
    <property type="evidence" value="ECO:0007669"/>
    <property type="project" value="InterPro"/>
</dbReference>
<dbReference type="CDD" id="cd06850">
    <property type="entry name" value="biotinyl_domain"/>
    <property type="match status" value="1"/>
</dbReference>
<evidence type="ECO:0000313" key="7">
    <source>
        <dbReference type="EMBL" id="HCW92397.1"/>
    </source>
</evidence>
<keyword evidence="4" id="KW-0276">Fatty acid metabolism</keyword>
<dbReference type="InterPro" id="IPR011053">
    <property type="entry name" value="Single_hybrid_motif"/>
</dbReference>
<evidence type="ECO:0000313" key="8">
    <source>
        <dbReference type="Proteomes" id="UP000262325"/>
    </source>
</evidence>
<feature type="compositionally biased region" description="Basic and acidic residues" evidence="5">
    <location>
        <begin position="50"/>
        <end position="76"/>
    </location>
</feature>
<gene>
    <name evidence="7" type="primary">accB</name>
    <name evidence="7" type="ORF">DHM44_01810</name>
</gene>
<comment type="pathway">
    <text evidence="4">Lipid metabolism; fatty acid biosynthesis.</text>
</comment>
<dbReference type="InterPro" id="IPR001249">
    <property type="entry name" value="AcCoA_biotinCC"/>
</dbReference>
<evidence type="ECO:0000256" key="1">
    <source>
        <dbReference type="ARBA" id="ARBA00003761"/>
    </source>
</evidence>
<dbReference type="UniPathway" id="UPA00094"/>
<dbReference type="OMA" id="EVEYPCK"/>
<dbReference type="InterPro" id="IPR000089">
    <property type="entry name" value="Biotin_lipoyl"/>
</dbReference>
<keyword evidence="3 4" id="KW-0092">Biotin</keyword>
<dbReference type="SUPFAM" id="SSF51230">
    <property type="entry name" value="Single hybrid motif"/>
    <property type="match status" value="1"/>
</dbReference>
<sequence>MDVKEIKELVRFIEKTSLTEFEYESETERIYVNRVSQIPSAPVQQQVETVVKEERKTAEPSEKRESEEKTKGETEGVEVKTPIVGTFYEAPSPGAEPFVKEGDTVRKGQTLCIVEAMKIMNEIEAEFDCKILKKLGVNGEPVEYGEAIFLVEPL</sequence>
<evidence type="ECO:0000256" key="2">
    <source>
        <dbReference type="ARBA" id="ARBA00017562"/>
    </source>
</evidence>
<evidence type="ECO:0000259" key="6">
    <source>
        <dbReference type="PROSITE" id="PS50968"/>
    </source>
</evidence>
<keyword evidence="4" id="KW-0443">Lipid metabolism</keyword>
<feature type="region of interest" description="Disordered" evidence="5">
    <location>
        <begin position="43"/>
        <end position="76"/>
    </location>
</feature>
<feature type="domain" description="Lipoyl-binding" evidence="6">
    <location>
        <begin position="76"/>
        <end position="152"/>
    </location>
</feature>
<dbReference type="Proteomes" id="UP000262325">
    <property type="component" value="Unassembled WGS sequence"/>
</dbReference>
<dbReference type="Gene3D" id="2.40.50.100">
    <property type="match status" value="1"/>
</dbReference>
<comment type="function">
    <text evidence="1 4">This protein is a component of the acetyl coenzyme A carboxylase complex; first, biotin carboxylase catalyzes the carboxylation of the carrier protein and then the transcarboxylase transfers the carboxyl group to form malonyl-CoA.</text>
</comment>
<dbReference type="PANTHER" id="PTHR45266:SF3">
    <property type="entry name" value="OXALOACETATE DECARBOXYLASE ALPHA CHAIN"/>
    <property type="match status" value="1"/>
</dbReference>
<dbReference type="GO" id="GO:0003989">
    <property type="term" value="F:acetyl-CoA carboxylase activity"/>
    <property type="evidence" value="ECO:0007669"/>
    <property type="project" value="InterPro"/>
</dbReference>
<proteinExistence type="predicted"/>
<dbReference type="InterPro" id="IPR050709">
    <property type="entry name" value="Biotin_Carboxyl_Carrier/Decarb"/>
</dbReference>
<dbReference type="PANTHER" id="PTHR45266">
    <property type="entry name" value="OXALOACETATE DECARBOXYLASE ALPHA CHAIN"/>
    <property type="match status" value="1"/>
</dbReference>
<evidence type="ECO:0000256" key="4">
    <source>
        <dbReference type="RuleBase" id="RU364072"/>
    </source>
</evidence>
<comment type="caution">
    <text evidence="7">The sequence shown here is derived from an EMBL/GenBank/DDBJ whole genome shotgun (WGS) entry which is preliminary data.</text>
</comment>
<dbReference type="GO" id="GO:0006633">
    <property type="term" value="P:fatty acid biosynthetic process"/>
    <property type="evidence" value="ECO:0007669"/>
    <property type="project" value="UniProtKB-UniPathway"/>
</dbReference>
<protein>
    <recommendedName>
        <fullName evidence="2 4">Biotin carboxyl carrier protein of acetyl-CoA carboxylase</fullName>
    </recommendedName>
</protein>
<evidence type="ECO:0000256" key="5">
    <source>
        <dbReference type="SAM" id="MobiDB-lite"/>
    </source>
</evidence>
<reference evidence="7 8" key="1">
    <citation type="journal article" date="2018" name="Nat. Biotechnol.">
        <title>A standardized bacterial taxonomy based on genome phylogeny substantially revises the tree of life.</title>
        <authorList>
            <person name="Parks D.H."/>
            <person name="Chuvochina M."/>
            <person name="Waite D.W."/>
            <person name="Rinke C."/>
            <person name="Skarshewski A."/>
            <person name="Chaumeil P.A."/>
            <person name="Hugenholtz P."/>
        </authorList>
    </citation>
    <scope>NUCLEOTIDE SEQUENCE [LARGE SCALE GENOMIC DNA]</scope>
    <source>
        <strain evidence="7">UBA8672</strain>
    </source>
</reference>
<dbReference type="PROSITE" id="PS50968">
    <property type="entry name" value="BIOTINYL_LIPOYL"/>
    <property type="match status" value="1"/>
</dbReference>